<accession>E3G6E8</accession>
<dbReference type="STRING" id="701347.Entcl_0999"/>
<dbReference type="InterPro" id="IPR029044">
    <property type="entry name" value="Nucleotide-diphossugar_trans"/>
</dbReference>
<dbReference type="HOGENOM" id="CLU_055094_0_0_6"/>
<dbReference type="PANTHER" id="PTHR43630">
    <property type="entry name" value="POLY-BETA-1,6-N-ACETYL-D-GLUCOSAMINE SYNTHASE"/>
    <property type="match status" value="1"/>
</dbReference>
<dbReference type="Gene3D" id="3.90.550.10">
    <property type="entry name" value="Spore Coat Polysaccharide Biosynthesis Protein SpsA, Chain A"/>
    <property type="match status" value="1"/>
</dbReference>
<organism evidence="7 8">
    <name type="scientific">Enterobacter lignolyticus (strain SCF1)</name>
    <dbReference type="NCBI Taxonomy" id="701347"/>
    <lineage>
        <taxon>Bacteria</taxon>
        <taxon>Pseudomonadati</taxon>
        <taxon>Pseudomonadota</taxon>
        <taxon>Gammaproteobacteria</taxon>
        <taxon>Enterobacterales</taxon>
        <taxon>Enterobacteriaceae</taxon>
        <taxon>Pluralibacter</taxon>
    </lineage>
</organism>
<evidence type="ECO:0000313" key="8">
    <source>
        <dbReference type="Proteomes" id="UP000006872"/>
    </source>
</evidence>
<keyword evidence="5" id="KW-0472">Membrane</keyword>
<feature type="compositionally biased region" description="Basic and acidic residues" evidence="4">
    <location>
        <begin position="398"/>
        <end position="407"/>
    </location>
</feature>
<keyword evidence="8" id="KW-1185">Reference proteome</keyword>
<name>E3G6E8_ENTLS</name>
<reference evidence="8" key="1">
    <citation type="submission" date="2010-10" db="EMBL/GenBank/DDBJ databases">
        <title>Complete sequence of Enterobacter cloacae SCF1.</title>
        <authorList>
            <consortium name="US DOE Joint Genome Institute"/>
            <person name="Lucas S."/>
            <person name="Copeland A."/>
            <person name="Lapidus A."/>
            <person name="Cheng J.-F."/>
            <person name="Bruce D."/>
            <person name="Goodwin L."/>
            <person name="Pitluck S."/>
            <person name="Davenport K."/>
            <person name="Detter J.C."/>
            <person name="Han C."/>
            <person name="Tapia R."/>
            <person name="Land M."/>
            <person name="Hauser L."/>
            <person name="Chang Y.-J."/>
            <person name="Jeffries C."/>
            <person name="Kyrpides N."/>
            <person name="Ivanova N."/>
            <person name="Mikhailova N."/>
            <person name="DeAngelis K."/>
            <person name="Arkin A.P."/>
            <person name="Chivian D."/>
            <person name="Edwards B."/>
            <person name="Woo H."/>
            <person name="Hazen T.C."/>
            <person name="Woyke T."/>
        </authorList>
    </citation>
    <scope>NUCLEOTIDE SEQUENCE [LARGE SCALE GENOMIC DNA]</scope>
    <source>
        <strain evidence="8">SCF1</strain>
    </source>
</reference>
<reference evidence="7 8" key="2">
    <citation type="journal article" date="2011" name="Stand. Genomic Sci.">
        <title>Complete genome sequence of 'Enterobacter lignolyticus' SCF1.</title>
        <authorList>
            <person name="Deangelis K.M."/>
            <person name="D'Haeseleer P."/>
            <person name="Chivian D."/>
            <person name="Fortney J.L."/>
            <person name="Khudyakov J."/>
            <person name="Simmons B."/>
            <person name="Woo H."/>
            <person name="Arkin A.P."/>
            <person name="Davenport K.W."/>
            <person name="Goodwin L."/>
            <person name="Chen A."/>
            <person name="Ivanova N."/>
            <person name="Kyrpides N.C."/>
            <person name="Mavromatis K."/>
            <person name="Woyke T."/>
            <person name="Hazen T.C."/>
        </authorList>
    </citation>
    <scope>NUCLEOTIDE SEQUENCE [LARGE SCALE GENOMIC DNA]</scope>
    <source>
        <strain evidence="7 8">SCF1</strain>
    </source>
</reference>
<feature type="transmembrane region" description="Helical" evidence="5">
    <location>
        <begin position="304"/>
        <end position="327"/>
    </location>
</feature>
<feature type="transmembrane region" description="Helical" evidence="5">
    <location>
        <begin position="334"/>
        <end position="354"/>
    </location>
</feature>
<dbReference type="Pfam" id="PF00535">
    <property type="entry name" value="Glycos_transf_2"/>
    <property type="match status" value="1"/>
</dbReference>
<evidence type="ECO:0000256" key="3">
    <source>
        <dbReference type="ARBA" id="ARBA00022679"/>
    </source>
</evidence>
<feature type="transmembrane region" description="Helical" evidence="5">
    <location>
        <begin position="270"/>
        <end position="292"/>
    </location>
</feature>
<feature type="transmembrane region" description="Helical" evidence="5">
    <location>
        <begin position="6"/>
        <end position="21"/>
    </location>
</feature>
<dbReference type="CAZy" id="GT2">
    <property type="family name" value="Glycosyltransferase Family 2"/>
</dbReference>
<evidence type="ECO:0000256" key="1">
    <source>
        <dbReference type="ARBA" id="ARBA00006739"/>
    </source>
</evidence>
<evidence type="ECO:0000256" key="4">
    <source>
        <dbReference type="SAM" id="MobiDB-lite"/>
    </source>
</evidence>
<keyword evidence="5" id="KW-1133">Transmembrane helix</keyword>
<dbReference type="EMBL" id="CP002272">
    <property type="protein sequence ID" value="ADO47271.1"/>
    <property type="molecule type" value="Genomic_DNA"/>
</dbReference>
<evidence type="ECO:0000256" key="5">
    <source>
        <dbReference type="SAM" id="Phobius"/>
    </source>
</evidence>
<evidence type="ECO:0000259" key="6">
    <source>
        <dbReference type="Pfam" id="PF00535"/>
    </source>
</evidence>
<dbReference type="KEGG" id="esc:Entcl_0999"/>
<comment type="similarity">
    <text evidence="1">Belongs to the glycosyltransferase 2 family.</text>
</comment>
<protein>
    <submittedName>
        <fullName evidence="7">Glycosyl transferase family 2</fullName>
    </submittedName>
</protein>
<keyword evidence="5" id="KW-0812">Transmembrane</keyword>
<proteinExistence type="inferred from homology"/>
<evidence type="ECO:0000256" key="2">
    <source>
        <dbReference type="ARBA" id="ARBA00022676"/>
    </source>
</evidence>
<dbReference type="PANTHER" id="PTHR43630:SF1">
    <property type="entry name" value="POLY-BETA-1,6-N-ACETYL-D-GLUCOSAMINE SYNTHASE"/>
    <property type="match status" value="1"/>
</dbReference>
<dbReference type="eggNOG" id="COG1215">
    <property type="taxonomic scope" value="Bacteria"/>
</dbReference>
<keyword evidence="3 7" id="KW-0808">Transferase</keyword>
<dbReference type="RefSeq" id="WP_013365023.1">
    <property type="nucleotide sequence ID" value="NC_014618.1"/>
</dbReference>
<dbReference type="InterPro" id="IPR001173">
    <property type="entry name" value="Glyco_trans_2-like"/>
</dbReference>
<evidence type="ECO:0000313" key="7">
    <source>
        <dbReference type="EMBL" id="ADO47271.1"/>
    </source>
</evidence>
<dbReference type="Proteomes" id="UP000006872">
    <property type="component" value="Chromosome"/>
</dbReference>
<dbReference type="CDD" id="cd06423">
    <property type="entry name" value="CESA_like"/>
    <property type="match status" value="1"/>
</dbReference>
<sequence>MKTLIFMMMCMAMLLYLLVILRRKPSQNLDSVEAIIPAFNEAPCLEASLTSLLNNRYIKRVICVNDGSTDDTAKVLEMMAARWGERLLVIHQKNTGKGGALMNGVKHATAEHVFLSDADTRIPSDSDGLGFLLAEIERGADAVGGIPSSDLRVAGVLPHIRATVKLPMIAMKRTLQQVLGGAPFIISGACGMFRTEVLLKHGFSDRTKVEDLDLTWTLVQRGYRIRQCNRCIVYPQECNTLREEWKRWRRWIVGYAVCIRLHRKILLTRFGLFSILPMFFVVAFGVLIYLTAWGMSLLESDIAGVFQTIFPLLWVTIVCSIGFLSALLHRSLSLVVLAPLSVLYVLLSYAIWMIHGVPAFFTGREPTRDKPTRYTHMVESTHPVVDKQTTAAASKSESATRSEISRC</sequence>
<dbReference type="SUPFAM" id="SSF53448">
    <property type="entry name" value="Nucleotide-diphospho-sugar transferases"/>
    <property type="match status" value="1"/>
</dbReference>
<feature type="region of interest" description="Disordered" evidence="4">
    <location>
        <begin position="387"/>
        <end position="407"/>
    </location>
</feature>
<dbReference type="AlphaFoldDB" id="E3G6E8"/>
<dbReference type="GO" id="GO:0016757">
    <property type="term" value="F:glycosyltransferase activity"/>
    <property type="evidence" value="ECO:0007669"/>
    <property type="project" value="UniProtKB-KW"/>
</dbReference>
<gene>
    <name evidence="7" type="ordered locus">Entcl_0999</name>
</gene>
<keyword evidence="2" id="KW-0328">Glycosyltransferase</keyword>
<feature type="domain" description="Glycosyltransferase 2-like" evidence="6">
    <location>
        <begin position="35"/>
        <end position="198"/>
    </location>
</feature>